<organism evidence="2 3">
    <name type="scientific">Pseudoalteromonas caenipelagi</name>
    <dbReference type="NCBI Taxonomy" id="2726988"/>
    <lineage>
        <taxon>Bacteria</taxon>
        <taxon>Pseudomonadati</taxon>
        <taxon>Pseudomonadota</taxon>
        <taxon>Gammaproteobacteria</taxon>
        <taxon>Alteromonadales</taxon>
        <taxon>Pseudoalteromonadaceae</taxon>
        <taxon>Pseudoalteromonas</taxon>
    </lineage>
</organism>
<evidence type="ECO:0000313" key="2">
    <source>
        <dbReference type="EMBL" id="NOU50259.1"/>
    </source>
</evidence>
<evidence type="ECO:0000313" key="3">
    <source>
        <dbReference type="Proteomes" id="UP000586305"/>
    </source>
</evidence>
<dbReference type="EMBL" id="JABBPG010000002">
    <property type="protein sequence ID" value="NOU50259.1"/>
    <property type="molecule type" value="Genomic_DNA"/>
</dbReference>
<proteinExistence type="predicted"/>
<sequence length="382" mass="42362">MAQKKPNTKFNWFEIFRAGKHTDSKGNEAEFSQDDLKSVVENFKPLTSPLVIGHPKDDDPAWGWAEELKIEGDTLYAKAEKVDADFAEAVENARYPNRSVRLRKTDNGFELGHIGFLGGKPPAVDGMQWLFSKDESGDAVVLEFAASDRIEQMTIDNTQGFVRLVRNLKTLITDKFGAEEANDVFSDWEAEHLQEQATLAQHEKHTEQTPIEPSAEFSAHTNEDEENTVTKEEKEALEAQLKAEKAKNAQLQFNQAKYNAQTFIDQTVNGGKAPRLTNTEGVAEFMAHLETGQAQTFEFAAADGEQNTTVKPAEWFKGFLQALPEQTGLTKDFSKSDADETEIDDSAEALAAKALDFQQSQASKGVTISVSAALEHVQKEAK</sequence>
<dbReference type="AlphaFoldDB" id="A0A849V9I3"/>
<gene>
    <name evidence="2" type="ORF">HG263_06850</name>
</gene>
<name>A0A849V9I3_9GAMM</name>
<dbReference type="RefSeq" id="WP_171625326.1">
    <property type="nucleotide sequence ID" value="NZ_JABBPG010000002.1"/>
</dbReference>
<accession>A0A849V9I3</accession>
<reference evidence="2 3" key="1">
    <citation type="submission" date="2020-04" db="EMBL/GenBank/DDBJ databases">
        <title>Pseudoalteromonas caenipelagi sp. nov., isolated from a tidal flat.</title>
        <authorList>
            <person name="Park S."/>
            <person name="Yoon J.-H."/>
        </authorList>
    </citation>
    <scope>NUCLEOTIDE SEQUENCE [LARGE SCALE GENOMIC DNA]</scope>
    <source>
        <strain evidence="2 3">JBTF-M23</strain>
    </source>
</reference>
<feature type="region of interest" description="Disordered" evidence="1">
    <location>
        <begin position="199"/>
        <end position="234"/>
    </location>
</feature>
<dbReference type="Proteomes" id="UP000586305">
    <property type="component" value="Unassembled WGS sequence"/>
</dbReference>
<evidence type="ECO:0000256" key="1">
    <source>
        <dbReference type="SAM" id="MobiDB-lite"/>
    </source>
</evidence>
<keyword evidence="3" id="KW-1185">Reference proteome</keyword>
<protein>
    <submittedName>
        <fullName evidence="2">Uncharacterized protein</fullName>
    </submittedName>
</protein>
<comment type="caution">
    <text evidence="2">The sequence shown here is derived from an EMBL/GenBank/DDBJ whole genome shotgun (WGS) entry which is preliminary data.</text>
</comment>